<reference evidence="1" key="2">
    <citation type="submission" date="2020-11" db="EMBL/GenBank/DDBJ databases">
        <authorList>
            <person name="McCartney M.A."/>
            <person name="Auch B."/>
            <person name="Kono T."/>
            <person name="Mallez S."/>
            <person name="Becker A."/>
            <person name="Gohl D.M."/>
            <person name="Silverstein K.A.T."/>
            <person name="Koren S."/>
            <person name="Bechman K.B."/>
            <person name="Herman A."/>
            <person name="Abrahante J.E."/>
            <person name="Garbe J."/>
        </authorList>
    </citation>
    <scope>NUCLEOTIDE SEQUENCE</scope>
    <source>
        <strain evidence="1">Duluth1</strain>
        <tissue evidence="1">Whole animal</tissue>
    </source>
</reference>
<protein>
    <submittedName>
        <fullName evidence="1">Uncharacterized protein</fullName>
    </submittedName>
</protein>
<dbReference type="Proteomes" id="UP000828390">
    <property type="component" value="Unassembled WGS sequence"/>
</dbReference>
<dbReference type="EMBL" id="JAIWYP010000017">
    <property type="protein sequence ID" value="KAH3693264.1"/>
    <property type="molecule type" value="Genomic_DNA"/>
</dbReference>
<evidence type="ECO:0000313" key="1">
    <source>
        <dbReference type="EMBL" id="KAH3693264.1"/>
    </source>
</evidence>
<comment type="caution">
    <text evidence="1">The sequence shown here is derived from an EMBL/GenBank/DDBJ whole genome shotgun (WGS) entry which is preliminary data.</text>
</comment>
<dbReference type="AlphaFoldDB" id="A0A9D3Y7C0"/>
<keyword evidence="2" id="KW-1185">Reference proteome</keyword>
<reference evidence="1" key="1">
    <citation type="journal article" date="2019" name="bioRxiv">
        <title>The Genome of the Zebra Mussel, Dreissena polymorpha: A Resource for Invasive Species Research.</title>
        <authorList>
            <person name="McCartney M.A."/>
            <person name="Auch B."/>
            <person name="Kono T."/>
            <person name="Mallez S."/>
            <person name="Zhang Y."/>
            <person name="Obille A."/>
            <person name="Becker A."/>
            <person name="Abrahante J.E."/>
            <person name="Garbe J."/>
            <person name="Badalamenti J.P."/>
            <person name="Herman A."/>
            <person name="Mangelson H."/>
            <person name="Liachko I."/>
            <person name="Sullivan S."/>
            <person name="Sone E.D."/>
            <person name="Koren S."/>
            <person name="Silverstein K.A.T."/>
            <person name="Beckman K.B."/>
            <person name="Gohl D.M."/>
        </authorList>
    </citation>
    <scope>NUCLEOTIDE SEQUENCE</scope>
    <source>
        <strain evidence="1">Duluth1</strain>
        <tissue evidence="1">Whole animal</tissue>
    </source>
</reference>
<evidence type="ECO:0000313" key="2">
    <source>
        <dbReference type="Proteomes" id="UP000828390"/>
    </source>
</evidence>
<accession>A0A9D3Y7C0</accession>
<name>A0A9D3Y7C0_DREPO</name>
<organism evidence="1 2">
    <name type="scientific">Dreissena polymorpha</name>
    <name type="common">Zebra mussel</name>
    <name type="synonym">Mytilus polymorpha</name>
    <dbReference type="NCBI Taxonomy" id="45954"/>
    <lineage>
        <taxon>Eukaryota</taxon>
        <taxon>Metazoa</taxon>
        <taxon>Spiralia</taxon>
        <taxon>Lophotrochozoa</taxon>
        <taxon>Mollusca</taxon>
        <taxon>Bivalvia</taxon>
        <taxon>Autobranchia</taxon>
        <taxon>Heteroconchia</taxon>
        <taxon>Euheterodonta</taxon>
        <taxon>Imparidentia</taxon>
        <taxon>Neoheterodontei</taxon>
        <taxon>Myida</taxon>
        <taxon>Dreissenoidea</taxon>
        <taxon>Dreissenidae</taxon>
        <taxon>Dreissena</taxon>
    </lineage>
</organism>
<proteinExistence type="predicted"/>
<gene>
    <name evidence="1" type="ORF">DPMN_192668</name>
</gene>
<sequence>MFFYIILRWISCLASDHEDLPEAGVDDDLYFLYGGDIDSPGLCSMDDYWIHDGIEEHNLGVPVDANFAGSTDALKLMEIYSCFTDAVSEICVRSSLVF</sequence>